<evidence type="ECO:0000256" key="6">
    <source>
        <dbReference type="ARBA" id="ARBA00023015"/>
    </source>
</evidence>
<evidence type="ECO:0000259" key="11">
    <source>
        <dbReference type="PROSITE" id="PS50157"/>
    </source>
</evidence>
<feature type="domain" description="C2H2-type" evidence="11">
    <location>
        <begin position="405"/>
        <end position="433"/>
    </location>
</feature>
<keyword evidence="6" id="KW-0805">Transcription regulation</keyword>
<keyword evidence="7" id="KW-0804">Transcription</keyword>
<keyword evidence="4 9" id="KW-0863">Zinc-finger</keyword>
<feature type="region of interest" description="Disordered" evidence="10">
    <location>
        <begin position="530"/>
        <end position="550"/>
    </location>
</feature>
<keyword evidence="13" id="KW-1185">Reference proteome</keyword>
<sequence length="650" mass="74901">MKTLHTTSCDIYHPVSSSTTNLPMDIEAVHNTGERPRSPCSFPGCEKSYLNKYDAKKHLRIEHSRKDILRHWLFWSTGCPLLILFNTQSSSEHCQTDVAKIKPRPVTHDPDTKLECEICSNSPSTLCAHMENLHTNGEQQSSDICHQLCLSTTKLPNMKPVQSTVERPRFPLAKLTNSVGYKVHKFRGFQWEEAARANYHAPLTKHSEIPARFPCTVCGKEFKTESHLRKHSSIHTKEKVYKCATCGKSFPYKSTLTRHEVNILSGNNDPANYGLNLQISHLEKSNEKPYKCATCGRSFAQKSGLKNHQMTYLGKSRREIFKCPLCPATFFRRFNLKRHIRAAHEKERNYPCSFCDRRFSNASNLKVHVEMKHSENEEFHHCDKCEYKSHSKHNLAQHVRNHHPLDCYFCKRRFHKFDSFVFHYGKMHTKEKQDLSLDKLYGCRGKTEHCGFGKPLHVLGRLPRTPFGPCYIFTQLKVVGRGLSTDRGILPTSPMEAVAGTDDTPTCPFPHLNITRSWDPRRPNYAALRHARPPRHSSINHSPRSPPRFTKQKTYLGESLQGVDPPEHWVHRNPSSPGGSACRCWDGCGRGCHLARRWECEWTRLTWRKALDTLYLPWHTRDPDGRGSRCRAREIRGAQEEAKEELSDIY</sequence>
<evidence type="ECO:0000256" key="9">
    <source>
        <dbReference type="PROSITE-ProRule" id="PRU00042"/>
    </source>
</evidence>
<organism evidence="12 13">
    <name type="scientific">Folsomia candida</name>
    <name type="common">Springtail</name>
    <dbReference type="NCBI Taxonomy" id="158441"/>
    <lineage>
        <taxon>Eukaryota</taxon>
        <taxon>Metazoa</taxon>
        <taxon>Ecdysozoa</taxon>
        <taxon>Arthropoda</taxon>
        <taxon>Hexapoda</taxon>
        <taxon>Collembola</taxon>
        <taxon>Entomobryomorpha</taxon>
        <taxon>Isotomoidea</taxon>
        <taxon>Isotomidae</taxon>
        <taxon>Proisotominae</taxon>
        <taxon>Folsomia</taxon>
    </lineage>
</organism>
<dbReference type="AlphaFoldDB" id="A0A226DJX3"/>
<reference evidence="12 13" key="1">
    <citation type="submission" date="2015-12" db="EMBL/GenBank/DDBJ databases">
        <title>The genome of Folsomia candida.</title>
        <authorList>
            <person name="Faddeeva A."/>
            <person name="Derks M.F."/>
            <person name="Anvar Y."/>
            <person name="Smit S."/>
            <person name="Van Straalen N."/>
            <person name="Roelofs D."/>
        </authorList>
    </citation>
    <scope>NUCLEOTIDE SEQUENCE [LARGE SCALE GENOMIC DNA]</scope>
    <source>
        <strain evidence="12 13">VU population</strain>
        <tissue evidence="12">Whole body</tissue>
    </source>
</reference>
<dbReference type="EMBL" id="LNIX01000018">
    <property type="protein sequence ID" value="OXA45154.1"/>
    <property type="molecule type" value="Genomic_DNA"/>
</dbReference>
<evidence type="ECO:0000256" key="8">
    <source>
        <dbReference type="ARBA" id="ARBA00023242"/>
    </source>
</evidence>
<dbReference type="FunFam" id="3.30.160.60:FF:000624">
    <property type="entry name" value="zinc finger protein 697"/>
    <property type="match status" value="1"/>
</dbReference>
<dbReference type="FunFam" id="3.30.160.60:FF:000621">
    <property type="entry name" value="FLT3-interacting zinc finger 1"/>
    <property type="match status" value="1"/>
</dbReference>
<keyword evidence="3" id="KW-0677">Repeat</keyword>
<dbReference type="GO" id="GO:0008270">
    <property type="term" value="F:zinc ion binding"/>
    <property type="evidence" value="ECO:0007669"/>
    <property type="project" value="UniProtKB-KW"/>
</dbReference>
<dbReference type="SMART" id="SM00355">
    <property type="entry name" value="ZnF_C2H2"/>
    <property type="match status" value="9"/>
</dbReference>
<feature type="domain" description="C2H2-type" evidence="11">
    <location>
        <begin position="290"/>
        <end position="317"/>
    </location>
</feature>
<dbReference type="InterPro" id="IPR036236">
    <property type="entry name" value="Znf_C2H2_sf"/>
</dbReference>
<evidence type="ECO:0000256" key="4">
    <source>
        <dbReference type="ARBA" id="ARBA00022771"/>
    </source>
</evidence>
<comment type="subcellular location">
    <subcellularLocation>
        <location evidence="1">Nucleus</location>
    </subcellularLocation>
</comment>
<dbReference type="PANTHER" id="PTHR46179:SF13">
    <property type="entry name" value="C2H2-TYPE DOMAIN-CONTAINING PROTEIN"/>
    <property type="match status" value="1"/>
</dbReference>
<evidence type="ECO:0000256" key="7">
    <source>
        <dbReference type="ARBA" id="ARBA00023163"/>
    </source>
</evidence>
<dbReference type="GO" id="GO:0006357">
    <property type="term" value="P:regulation of transcription by RNA polymerase II"/>
    <property type="evidence" value="ECO:0007669"/>
    <property type="project" value="TreeGrafter"/>
</dbReference>
<dbReference type="InterPro" id="IPR013087">
    <property type="entry name" value="Znf_C2H2_type"/>
</dbReference>
<feature type="domain" description="C2H2-type" evidence="11">
    <location>
        <begin position="350"/>
        <end position="378"/>
    </location>
</feature>
<dbReference type="PANTHER" id="PTHR46179">
    <property type="entry name" value="ZINC FINGER PROTEIN"/>
    <property type="match status" value="1"/>
</dbReference>
<evidence type="ECO:0000256" key="3">
    <source>
        <dbReference type="ARBA" id="ARBA00022737"/>
    </source>
</evidence>
<dbReference type="OrthoDB" id="8113227at2759"/>
<dbReference type="Pfam" id="PF00096">
    <property type="entry name" value="zf-C2H2"/>
    <property type="match status" value="5"/>
</dbReference>
<name>A0A226DJX3_FOLCA</name>
<proteinExistence type="predicted"/>
<keyword evidence="5" id="KW-0862">Zinc</keyword>
<feature type="domain" description="C2H2-type" evidence="11">
    <location>
        <begin position="213"/>
        <end position="240"/>
    </location>
</feature>
<evidence type="ECO:0000256" key="5">
    <source>
        <dbReference type="ARBA" id="ARBA00022833"/>
    </source>
</evidence>
<evidence type="ECO:0000256" key="2">
    <source>
        <dbReference type="ARBA" id="ARBA00022723"/>
    </source>
</evidence>
<dbReference type="PROSITE" id="PS50157">
    <property type="entry name" value="ZINC_FINGER_C2H2_2"/>
    <property type="match status" value="6"/>
</dbReference>
<feature type="region of interest" description="Disordered" evidence="10">
    <location>
        <begin position="624"/>
        <end position="650"/>
    </location>
</feature>
<evidence type="ECO:0000313" key="13">
    <source>
        <dbReference type="Proteomes" id="UP000198287"/>
    </source>
</evidence>
<feature type="domain" description="C2H2-type" evidence="11">
    <location>
        <begin position="241"/>
        <end position="269"/>
    </location>
</feature>
<feature type="domain" description="C2H2-type" evidence="11">
    <location>
        <begin position="321"/>
        <end position="349"/>
    </location>
</feature>
<keyword evidence="8" id="KW-0539">Nucleus</keyword>
<dbReference type="FunFam" id="3.30.160.60:FF:000145">
    <property type="entry name" value="Zinc finger protein 574"/>
    <property type="match status" value="1"/>
</dbReference>
<dbReference type="SUPFAM" id="SSF57667">
    <property type="entry name" value="beta-beta-alpha zinc fingers"/>
    <property type="match status" value="3"/>
</dbReference>
<dbReference type="Gene3D" id="3.30.160.60">
    <property type="entry name" value="Classic Zinc Finger"/>
    <property type="match status" value="6"/>
</dbReference>
<dbReference type="InterPro" id="IPR051061">
    <property type="entry name" value="Zinc_finger_trans_reg"/>
</dbReference>
<accession>A0A226DJX3</accession>
<evidence type="ECO:0000256" key="1">
    <source>
        <dbReference type="ARBA" id="ARBA00004123"/>
    </source>
</evidence>
<dbReference type="PROSITE" id="PS00028">
    <property type="entry name" value="ZINC_FINGER_C2H2_1"/>
    <property type="match status" value="5"/>
</dbReference>
<dbReference type="Proteomes" id="UP000198287">
    <property type="component" value="Unassembled WGS sequence"/>
</dbReference>
<gene>
    <name evidence="12" type="ORF">Fcan01_20168</name>
</gene>
<comment type="caution">
    <text evidence="12">The sequence shown here is derived from an EMBL/GenBank/DDBJ whole genome shotgun (WGS) entry which is preliminary data.</text>
</comment>
<evidence type="ECO:0000256" key="10">
    <source>
        <dbReference type="SAM" id="MobiDB-lite"/>
    </source>
</evidence>
<evidence type="ECO:0000313" key="12">
    <source>
        <dbReference type="EMBL" id="OXA45154.1"/>
    </source>
</evidence>
<protein>
    <submittedName>
        <fullName evidence="12">Zinc finger protein 45</fullName>
    </submittedName>
</protein>
<dbReference type="GO" id="GO:0005634">
    <property type="term" value="C:nucleus"/>
    <property type="evidence" value="ECO:0007669"/>
    <property type="project" value="UniProtKB-SubCell"/>
</dbReference>
<keyword evidence="2" id="KW-0479">Metal-binding</keyword>